<name>A0ABQ6I4X1_9MICO</name>
<protein>
    <submittedName>
        <fullName evidence="2">Uncharacterized protein</fullName>
    </submittedName>
</protein>
<accession>A0ABQ6I4X1</accession>
<gene>
    <name evidence="2" type="ORF">GCM10025864_32940</name>
</gene>
<evidence type="ECO:0000313" key="2">
    <source>
        <dbReference type="EMBL" id="GMA25535.1"/>
    </source>
</evidence>
<dbReference type="Proteomes" id="UP001157091">
    <property type="component" value="Unassembled WGS sequence"/>
</dbReference>
<sequence>MVSREVTIQLQNTVVTGQIRQPVGAGDDLPGVVFVHGAGTGDSTTAFAPRPGRWRAPAW</sequence>
<proteinExistence type="predicted"/>
<evidence type="ECO:0000256" key="1">
    <source>
        <dbReference type="SAM" id="MobiDB-lite"/>
    </source>
</evidence>
<reference evidence="3" key="1">
    <citation type="journal article" date="2019" name="Int. J. Syst. Evol. Microbiol.">
        <title>The Global Catalogue of Microorganisms (GCM) 10K type strain sequencing project: providing services to taxonomists for standard genome sequencing and annotation.</title>
        <authorList>
            <consortium name="The Broad Institute Genomics Platform"/>
            <consortium name="The Broad Institute Genome Sequencing Center for Infectious Disease"/>
            <person name="Wu L."/>
            <person name="Ma J."/>
        </authorList>
    </citation>
    <scope>NUCLEOTIDE SEQUENCE [LARGE SCALE GENOMIC DNA]</scope>
    <source>
        <strain evidence="3">NBRC 106348</strain>
    </source>
</reference>
<dbReference type="EMBL" id="BSUK01000001">
    <property type="protein sequence ID" value="GMA25535.1"/>
    <property type="molecule type" value="Genomic_DNA"/>
</dbReference>
<evidence type="ECO:0000313" key="3">
    <source>
        <dbReference type="Proteomes" id="UP001157091"/>
    </source>
</evidence>
<organism evidence="2 3">
    <name type="scientific">Luteimicrobium album</name>
    <dbReference type="NCBI Taxonomy" id="1054550"/>
    <lineage>
        <taxon>Bacteria</taxon>
        <taxon>Bacillati</taxon>
        <taxon>Actinomycetota</taxon>
        <taxon>Actinomycetes</taxon>
        <taxon>Micrococcales</taxon>
        <taxon>Luteimicrobium</taxon>
    </lineage>
</organism>
<feature type="region of interest" description="Disordered" evidence="1">
    <location>
        <begin position="40"/>
        <end position="59"/>
    </location>
</feature>
<keyword evidence="3" id="KW-1185">Reference proteome</keyword>
<comment type="caution">
    <text evidence="2">The sequence shown here is derived from an EMBL/GenBank/DDBJ whole genome shotgun (WGS) entry which is preliminary data.</text>
</comment>